<name>A0AAJ0HE04_9PEZI</name>
<comment type="caution">
    <text evidence="2">The sequence shown here is derived from an EMBL/GenBank/DDBJ whole genome shotgun (WGS) entry which is preliminary data.</text>
</comment>
<sequence>MATMFKFRGVLDDLIHQLQSQRVFFYIDILQLLREARVADMISEVDQTEEVCILRDARTRCEIHEYLGHLYLPFLQILERYEMCLKRIAASLGHLIRPENAAKDDLAAIIQANSDPNMTLSVKGLELTIKHKHLLAVLDDLRTERLSLKIAIKGIKEQKLFETQDPSRASLTLSHMFADVHTRATGVNTRKVRIQLPTITVSKIATQKLPLPFQRDVMDICDSARQAQSEGQILALRLAANTSFELLDGGAKAQRIITTAITLADFLQDTVQDEDARMTPKQQALLALDVASSVLQLQQTLWCSIPWNSAAIKFFVQKERDCSSVVCTPYVEQTPHASVAQPRRKLSVKKTLLELAIFVTRDLASYSARNMGAKERLGGRFISRGAGDCGNKVAGYNIRKAAATSPGGHRAVHGFLQWKAPLVGRY</sequence>
<dbReference type="EMBL" id="JAUIQD010000005">
    <property type="protein sequence ID" value="KAK3348770.1"/>
    <property type="molecule type" value="Genomic_DNA"/>
</dbReference>
<evidence type="ECO:0000313" key="2">
    <source>
        <dbReference type="EMBL" id="KAK3348770.1"/>
    </source>
</evidence>
<reference evidence="2" key="2">
    <citation type="submission" date="2023-06" db="EMBL/GenBank/DDBJ databases">
        <authorList>
            <consortium name="Lawrence Berkeley National Laboratory"/>
            <person name="Haridas S."/>
            <person name="Hensen N."/>
            <person name="Bonometti L."/>
            <person name="Westerberg I."/>
            <person name="Brannstrom I.O."/>
            <person name="Guillou S."/>
            <person name="Cros-Aarteil S."/>
            <person name="Calhoun S."/>
            <person name="Kuo A."/>
            <person name="Mondo S."/>
            <person name="Pangilinan J."/>
            <person name="Riley R."/>
            <person name="Labutti K."/>
            <person name="Andreopoulos B."/>
            <person name="Lipzen A."/>
            <person name="Chen C."/>
            <person name="Yanf M."/>
            <person name="Daum C."/>
            <person name="Ng V."/>
            <person name="Clum A."/>
            <person name="Steindorff A."/>
            <person name="Ohm R."/>
            <person name="Martin F."/>
            <person name="Silar P."/>
            <person name="Natvig D."/>
            <person name="Lalanne C."/>
            <person name="Gautier V."/>
            <person name="Ament-Velasquez S.L."/>
            <person name="Kruys A."/>
            <person name="Hutchinson M.I."/>
            <person name="Powell A.J."/>
            <person name="Barry K."/>
            <person name="Miller A.N."/>
            <person name="Grigoriev I.V."/>
            <person name="Debuchy R."/>
            <person name="Gladieux P."/>
            <person name="Thoren M.H."/>
            <person name="Johannesson H."/>
        </authorList>
    </citation>
    <scope>NUCLEOTIDE SEQUENCE</scope>
    <source>
        <strain evidence="2">CBS 955.72</strain>
    </source>
</reference>
<evidence type="ECO:0000313" key="3">
    <source>
        <dbReference type="Proteomes" id="UP001275084"/>
    </source>
</evidence>
<evidence type="ECO:0000259" key="1">
    <source>
        <dbReference type="Pfam" id="PF24476"/>
    </source>
</evidence>
<dbReference type="Pfam" id="PF24476">
    <property type="entry name" value="DUF7580"/>
    <property type="match status" value="1"/>
</dbReference>
<dbReference type="AlphaFoldDB" id="A0AAJ0HE04"/>
<proteinExistence type="predicted"/>
<dbReference type="PANTHER" id="PTHR35186">
    <property type="entry name" value="ANK_REP_REGION DOMAIN-CONTAINING PROTEIN"/>
    <property type="match status" value="1"/>
</dbReference>
<dbReference type="PANTHER" id="PTHR35186:SF4">
    <property type="entry name" value="PRION-INHIBITION AND PROPAGATION HELO DOMAIN-CONTAINING PROTEIN"/>
    <property type="match status" value="1"/>
</dbReference>
<gene>
    <name evidence="2" type="ORF">B0T25DRAFT_581856</name>
</gene>
<reference evidence="2" key="1">
    <citation type="journal article" date="2023" name="Mol. Phylogenet. Evol.">
        <title>Genome-scale phylogeny and comparative genomics of the fungal order Sordariales.</title>
        <authorList>
            <person name="Hensen N."/>
            <person name="Bonometti L."/>
            <person name="Westerberg I."/>
            <person name="Brannstrom I.O."/>
            <person name="Guillou S."/>
            <person name="Cros-Aarteil S."/>
            <person name="Calhoun S."/>
            <person name="Haridas S."/>
            <person name="Kuo A."/>
            <person name="Mondo S."/>
            <person name="Pangilinan J."/>
            <person name="Riley R."/>
            <person name="LaButti K."/>
            <person name="Andreopoulos B."/>
            <person name="Lipzen A."/>
            <person name="Chen C."/>
            <person name="Yan M."/>
            <person name="Daum C."/>
            <person name="Ng V."/>
            <person name="Clum A."/>
            <person name="Steindorff A."/>
            <person name="Ohm R.A."/>
            <person name="Martin F."/>
            <person name="Silar P."/>
            <person name="Natvig D.O."/>
            <person name="Lalanne C."/>
            <person name="Gautier V."/>
            <person name="Ament-Velasquez S.L."/>
            <person name="Kruys A."/>
            <person name="Hutchinson M.I."/>
            <person name="Powell A.J."/>
            <person name="Barry K."/>
            <person name="Miller A.N."/>
            <person name="Grigoriev I.V."/>
            <person name="Debuchy R."/>
            <person name="Gladieux P."/>
            <person name="Hiltunen Thoren M."/>
            <person name="Johannesson H."/>
        </authorList>
    </citation>
    <scope>NUCLEOTIDE SEQUENCE</scope>
    <source>
        <strain evidence="2">CBS 955.72</strain>
    </source>
</reference>
<organism evidence="2 3">
    <name type="scientific">Lasiosphaeria hispida</name>
    <dbReference type="NCBI Taxonomy" id="260671"/>
    <lineage>
        <taxon>Eukaryota</taxon>
        <taxon>Fungi</taxon>
        <taxon>Dikarya</taxon>
        <taxon>Ascomycota</taxon>
        <taxon>Pezizomycotina</taxon>
        <taxon>Sordariomycetes</taxon>
        <taxon>Sordariomycetidae</taxon>
        <taxon>Sordariales</taxon>
        <taxon>Lasiosphaeriaceae</taxon>
        <taxon>Lasiosphaeria</taxon>
    </lineage>
</organism>
<accession>A0AAJ0HE04</accession>
<dbReference type="InterPro" id="IPR056002">
    <property type="entry name" value="DUF7580"/>
</dbReference>
<keyword evidence="3" id="KW-1185">Reference proteome</keyword>
<feature type="domain" description="DUF7580" evidence="1">
    <location>
        <begin position="215"/>
        <end position="356"/>
    </location>
</feature>
<dbReference type="Proteomes" id="UP001275084">
    <property type="component" value="Unassembled WGS sequence"/>
</dbReference>
<protein>
    <recommendedName>
        <fullName evidence="1">DUF7580 domain-containing protein</fullName>
    </recommendedName>
</protein>